<keyword evidence="4" id="KW-0479">Metal-binding</keyword>
<evidence type="ECO:0000313" key="8">
    <source>
        <dbReference type="Proteomes" id="UP000290538"/>
    </source>
</evidence>
<dbReference type="GO" id="GO:0009263">
    <property type="term" value="P:deoxyribonucleotide biosynthetic process"/>
    <property type="evidence" value="ECO:0007669"/>
    <property type="project" value="InterPro"/>
</dbReference>
<dbReference type="UniPathway" id="UPA00326"/>
<comment type="cofactor">
    <cofactor evidence="1">
        <name>Fe cation</name>
        <dbReference type="ChEBI" id="CHEBI:24875"/>
    </cofactor>
</comment>
<comment type="similarity">
    <text evidence="2">Belongs to the ribonucleoside diphosphate reductase small chain family.</text>
</comment>
<dbReference type="InterPro" id="IPR012348">
    <property type="entry name" value="RNR-like"/>
</dbReference>
<dbReference type="InterPro" id="IPR009078">
    <property type="entry name" value="Ferritin-like_SF"/>
</dbReference>
<evidence type="ECO:0000313" key="7">
    <source>
        <dbReference type="EMBL" id="QAU04913.1"/>
    </source>
</evidence>
<evidence type="ECO:0000256" key="2">
    <source>
        <dbReference type="ARBA" id="ARBA00009303"/>
    </source>
</evidence>
<name>A0A410T7U1_9CAUD</name>
<organism evidence="7 8">
    <name type="scientific">Campylobacter phage CP20</name>
    <dbReference type="NCBI Taxonomy" id="2506428"/>
    <lineage>
        <taxon>Viruses</taxon>
        <taxon>Duplodnaviria</taxon>
        <taxon>Heunggongvirae</taxon>
        <taxon>Uroviricota</taxon>
        <taxon>Caudoviricetes</taxon>
        <taxon>Connertonviridae</taxon>
        <taxon>Firehammervirus</taxon>
        <taxon>Firehammervirus CPt10</taxon>
    </lineage>
</organism>
<dbReference type="GO" id="GO:0004748">
    <property type="term" value="F:ribonucleoside-diphosphate reductase activity, thioredoxin disulfide as acceptor"/>
    <property type="evidence" value="ECO:0007669"/>
    <property type="project" value="UniProtKB-EC"/>
</dbReference>
<dbReference type="GO" id="GO:0046872">
    <property type="term" value="F:metal ion binding"/>
    <property type="evidence" value="ECO:0007669"/>
    <property type="project" value="UniProtKB-KW"/>
</dbReference>
<dbReference type="Gene3D" id="1.10.620.20">
    <property type="entry name" value="Ribonucleotide Reductase, subunit A"/>
    <property type="match status" value="1"/>
</dbReference>
<evidence type="ECO:0000256" key="1">
    <source>
        <dbReference type="ARBA" id="ARBA00001962"/>
    </source>
</evidence>
<reference evidence="7 8" key="1">
    <citation type="submission" date="2019-01" db="EMBL/GenBank/DDBJ databases">
        <title>Complete genome sequence of Campylobacter bacteriophage CP20.</title>
        <authorList>
            <person name="Connerton I.F."/>
        </authorList>
    </citation>
    <scope>NUCLEOTIDE SEQUENCE [LARGE SCALE GENOMIC DNA]</scope>
</reference>
<sequence>MNVLYNNEYIDFTKEPLFFGTGKNSQRYDVIKYPIFETLFKKMAGFDWQEDEVQCTKDQADFNVLNEAMKHSYTRVLNKLIFLDSIQGRGLLQTIGSIVTNPELEVCMTEWQRFEISRHSRSYTHILRSVYANPSKIFDESFEIPVLLELADSISKPYEEAFEAVTKYHLGLIDIEDVKVKVLNMLIEINILEGVRFYSGFATIWSMHYSQGLMERTGKILQLICRDENLHLAITQNLIKILSRSPEEGFINAWNSIKDNITDRYLEAADQEFKWIDYLFSKGAFLGMTPELAKNYIKYLINKRLKAIGFKEVFAGFNKNPIPWVETYINYDKNEVLPQESEITNYKMDILDTEIKDSAFERLKKKLKI</sequence>
<accession>A0A410T7U1</accession>
<dbReference type="CDD" id="cd01049">
    <property type="entry name" value="RNRR2"/>
    <property type="match status" value="1"/>
</dbReference>
<dbReference type="Pfam" id="PF00268">
    <property type="entry name" value="Ribonuc_red_sm"/>
    <property type="match status" value="1"/>
</dbReference>
<protein>
    <recommendedName>
        <fullName evidence="3">ribonucleoside-diphosphate reductase</fullName>
        <ecNumber evidence="3">1.17.4.1</ecNumber>
    </recommendedName>
</protein>
<evidence type="ECO:0000256" key="4">
    <source>
        <dbReference type="ARBA" id="ARBA00022723"/>
    </source>
</evidence>
<dbReference type="InterPro" id="IPR000358">
    <property type="entry name" value="RNR_small_fam"/>
</dbReference>
<evidence type="ECO:0000256" key="5">
    <source>
        <dbReference type="ARBA" id="ARBA00023002"/>
    </source>
</evidence>
<evidence type="ECO:0000256" key="3">
    <source>
        <dbReference type="ARBA" id="ARBA00012274"/>
    </source>
</evidence>
<dbReference type="EMBL" id="MK408758">
    <property type="protein sequence ID" value="QAU04913.1"/>
    <property type="molecule type" value="Genomic_DNA"/>
</dbReference>
<dbReference type="PANTHER" id="PTHR23409:SF18">
    <property type="entry name" value="RIBONUCLEOSIDE-DIPHOSPHATE REDUCTASE SUBUNIT M2"/>
    <property type="match status" value="1"/>
</dbReference>
<dbReference type="SUPFAM" id="SSF47240">
    <property type="entry name" value="Ferritin-like"/>
    <property type="match status" value="1"/>
</dbReference>
<dbReference type="InterPro" id="IPR033909">
    <property type="entry name" value="RNR_small"/>
</dbReference>
<proteinExistence type="inferred from homology"/>
<dbReference type="PANTHER" id="PTHR23409">
    <property type="entry name" value="RIBONUCLEOSIDE-DIPHOSPHATE REDUCTASE SMALL CHAIN"/>
    <property type="match status" value="1"/>
</dbReference>
<dbReference type="EC" id="1.17.4.1" evidence="3"/>
<keyword evidence="6" id="KW-0408">Iron</keyword>
<dbReference type="Proteomes" id="UP000290538">
    <property type="component" value="Segment"/>
</dbReference>
<keyword evidence="5 7" id="KW-0560">Oxidoreductase</keyword>
<evidence type="ECO:0000256" key="6">
    <source>
        <dbReference type="ARBA" id="ARBA00023004"/>
    </source>
</evidence>